<keyword evidence="3" id="KW-1185">Reference proteome</keyword>
<sequence>MDLSQYPISETSDKSDHGGLSPAARLESELSQYPISSEVSPSSQDLGRNYRTSPQDRSGEPNQASLASTSESTSSYMDLKMDNSLLGTREFDFIGHSRVPVVADSSQGDSMSQEANSYNISGKVDYASTPNQRSEPLSAKRLSQISQYTTSPEETEIQAGSARFPQSEGQFRALSLKHSKSWPHTSVISLNRESVICCMKRSLNLFIVQGWMCDEERYLMQQESNRRADSRYKQALEKQRGNRCSRVRAEVPHHSQANSFRNREGRAKNIASLPPPPKDPVLELQQPERKPVKMTDIDNSLPPTITSKKSTQ</sequence>
<feature type="compositionally biased region" description="Low complexity" evidence="1">
    <location>
        <begin position="64"/>
        <end position="75"/>
    </location>
</feature>
<feature type="compositionally biased region" description="Polar residues" evidence="1">
    <location>
        <begin position="29"/>
        <end position="63"/>
    </location>
</feature>
<accession>A0A8W8IRD4</accession>
<feature type="compositionally biased region" description="Basic and acidic residues" evidence="1">
    <location>
        <begin position="286"/>
        <end position="296"/>
    </location>
</feature>
<dbReference type="Proteomes" id="UP000005408">
    <property type="component" value="Unassembled WGS sequence"/>
</dbReference>
<feature type="compositionally biased region" description="Polar residues" evidence="1">
    <location>
        <begin position="128"/>
        <end position="152"/>
    </location>
</feature>
<evidence type="ECO:0000313" key="3">
    <source>
        <dbReference type="Proteomes" id="UP000005408"/>
    </source>
</evidence>
<evidence type="ECO:0000313" key="2">
    <source>
        <dbReference type="EnsemblMetazoa" id="G15503.1:cds"/>
    </source>
</evidence>
<feature type="region of interest" description="Disordered" evidence="1">
    <location>
        <begin position="237"/>
        <end position="312"/>
    </location>
</feature>
<feature type="region of interest" description="Disordered" evidence="1">
    <location>
        <begin position="123"/>
        <end position="163"/>
    </location>
</feature>
<organism evidence="2 3">
    <name type="scientific">Magallana gigas</name>
    <name type="common">Pacific oyster</name>
    <name type="synonym">Crassostrea gigas</name>
    <dbReference type="NCBI Taxonomy" id="29159"/>
    <lineage>
        <taxon>Eukaryota</taxon>
        <taxon>Metazoa</taxon>
        <taxon>Spiralia</taxon>
        <taxon>Lophotrochozoa</taxon>
        <taxon>Mollusca</taxon>
        <taxon>Bivalvia</taxon>
        <taxon>Autobranchia</taxon>
        <taxon>Pteriomorphia</taxon>
        <taxon>Ostreida</taxon>
        <taxon>Ostreoidea</taxon>
        <taxon>Ostreidae</taxon>
        <taxon>Magallana</taxon>
    </lineage>
</organism>
<name>A0A8W8IRD4_MAGGI</name>
<feature type="compositionally biased region" description="Polar residues" evidence="1">
    <location>
        <begin position="1"/>
        <end position="10"/>
    </location>
</feature>
<dbReference type="EnsemblMetazoa" id="G15503.1">
    <property type="protein sequence ID" value="G15503.1:cds"/>
    <property type="gene ID" value="G15503"/>
</dbReference>
<dbReference type="AlphaFoldDB" id="A0A8W8IRD4"/>
<protein>
    <submittedName>
        <fullName evidence="2">Uncharacterized protein</fullName>
    </submittedName>
</protein>
<proteinExistence type="predicted"/>
<evidence type="ECO:0000256" key="1">
    <source>
        <dbReference type="SAM" id="MobiDB-lite"/>
    </source>
</evidence>
<feature type="compositionally biased region" description="Polar residues" evidence="1">
    <location>
        <begin position="297"/>
        <end position="312"/>
    </location>
</feature>
<feature type="region of interest" description="Disordered" evidence="1">
    <location>
        <begin position="1"/>
        <end position="75"/>
    </location>
</feature>
<reference evidence="2" key="1">
    <citation type="submission" date="2022-08" db="UniProtKB">
        <authorList>
            <consortium name="EnsemblMetazoa"/>
        </authorList>
    </citation>
    <scope>IDENTIFICATION</scope>
    <source>
        <strain evidence="2">05x7-T-G4-1.051#20</strain>
    </source>
</reference>